<accession>A0A2S2PWF4</accession>
<evidence type="ECO:0008006" key="3">
    <source>
        <dbReference type="Google" id="ProtNLM"/>
    </source>
</evidence>
<dbReference type="AlphaFoldDB" id="A0A2S2PWF4"/>
<gene>
    <name evidence="2" type="ORF">g.183503</name>
</gene>
<dbReference type="EMBL" id="GGMS01000039">
    <property type="protein sequence ID" value="MBY69242.1"/>
    <property type="molecule type" value="Transcribed_RNA"/>
</dbReference>
<feature type="signal peptide" evidence="1">
    <location>
        <begin position="1"/>
        <end position="20"/>
    </location>
</feature>
<proteinExistence type="predicted"/>
<reference evidence="2" key="1">
    <citation type="submission" date="2018-04" db="EMBL/GenBank/DDBJ databases">
        <title>Transcriptome assembly of Sipha flava.</title>
        <authorList>
            <person name="Scully E.D."/>
            <person name="Geib S.M."/>
            <person name="Palmer N.A."/>
            <person name="Koch K."/>
            <person name="Bradshaw J."/>
            <person name="Heng-Moss T."/>
            <person name="Sarath G."/>
        </authorList>
    </citation>
    <scope>NUCLEOTIDE SEQUENCE</scope>
</reference>
<name>A0A2S2PWF4_9HEMI</name>
<evidence type="ECO:0000256" key="1">
    <source>
        <dbReference type="SAM" id="SignalP"/>
    </source>
</evidence>
<organism evidence="2">
    <name type="scientific">Sipha flava</name>
    <name type="common">yellow sugarcane aphid</name>
    <dbReference type="NCBI Taxonomy" id="143950"/>
    <lineage>
        <taxon>Eukaryota</taxon>
        <taxon>Metazoa</taxon>
        <taxon>Ecdysozoa</taxon>
        <taxon>Arthropoda</taxon>
        <taxon>Hexapoda</taxon>
        <taxon>Insecta</taxon>
        <taxon>Pterygota</taxon>
        <taxon>Neoptera</taxon>
        <taxon>Paraneoptera</taxon>
        <taxon>Hemiptera</taxon>
        <taxon>Sternorrhyncha</taxon>
        <taxon>Aphidomorpha</taxon>
        <taxon>Aphidoidea</taxon>
        <taxon>Aphididae</taxon>
        <taxon>Sipha</taxon>
    </lineage>
</organism>
<feature type="chain" id="PRO_5015782426" description="Secreted protein" evidence="1">
    <location>
        <begin position="21"/>
        <end position="120"/>
    </location>
</feature>
<protein>
    <recommendedName>
        <fullName evidence="3">Secreted protein</fullName>
    </recommendedName>
</protein>
<sequence length="120" mass="14536">MFFIFWTILLFFLIVQLVNISTGGERYKEMPNKRLISNYKHLQCQQRIPVHSSLLYRSHRRHYNGQLSPGPIYKYIGCRASFFESSLFLIAADTLCIFSTTQSTYYKYATYYYHYYCYYY</sequence>
<evidence type="ECO:0000313" key="2">
    <source>
        <dbReference type="EMBL" id="MBY69242.1"/>
    </source>
</evidence>
<keyword evidence="1" id="KW-0732">Signal</keyword>